<accession>A0A6M2E9P8</accession>
<feature type="signal peptide" evidence="1">
    <location>
        <begin position="1"/>
        <end position="18"/>
    </location>
</feature>
<proteinExistence type="predicted"/>
<dbReference type="AlphaFoldDB" id="A0A6M2E9P8"/>
<dbReference type="Pfam" id="PF02098">
    <property type="entry name" value="His_binding"/>
    <property type="match status" value="1"/>
</dbReference>
<dbReference type="GO" id="GO:0030682">
    <property type="term" value="P:symbiont-mediated perturbation of host defenses"/>
    <property type="evidence" value="ECO:0007669"/>
    <property type="project" value="InterPro"/>
</dbReference>
<dbReference type="Gene3D" id="2.40.128.20">
    <property type="match status" value="1"/>
</dbReference>
<reference evidence="2" key="1">
    <citation type="submission" date="2019-12" db="EMBL/GenBank/DDBJ databases">
        <title>The sialotranscriptome of the gopher-tortoise tick, Amblyomma tuberculatum.</title>
        <authorList>
            <person name="Karim S."/>
            <person name="Andersen J."/>
            <person name="Kumar D."/>
            <person name="Adamson S."/>
            <person name="Ennen J."/>
            <person name="Qualis C.P."/>
            <person name="Ribeiro J.M.C."/>
        </authorList>
    </citation>
    <scope>NUCLEOTIDE SEQUENCE</scope>
    <source>
        <strain evidence="2">Removed</strain>
        <tissue evidence="2">Salivary glands</tissue>
    </source>
</reference>
<keyword evidence="1" id="KW-0732">Signal</keyword>
<feature type="chain" id="PRO_5027114258" evidence="1">
    <location>
        <begin position="19"/>
        <end position="214"/>
    </location>
</feature>
<dbReference type="SUPFAM" id="SSF50814">
    <property type="entry name" value="Lipocalins"/>
    <property type="match status" value="1"/>
</dbReference>
<dbReference type="InterPro" id="IPR002970">
    <property type="entry name" value="Tick_his-bd"/>
</dbReference>
<evidence type="ECO:0000313" key="2">
    <source>
        <dbReference type="EMBL" id="NOV53507.1"/>
    </source>
</evidence>
<protein>
    <submittedName>
        <fullName evidence="2">Putative group ii salivary lipocalin</fullName>
    </submittedName>
</protein>
<organism evidence="2">
    <name type="scientific">Amblyomma tuberculatum</name>
    <dbReference type="NCBI Taxonomy" id="48802"/>
    <lineage>
        <taxon>Eukaryota</taxon>
        <taxon>Metazoa</taxon>
        <taxon>Ecdysozoa</taxon>
        <taxon>Arthropoda</taxon>
        <taxon>Chelicerata</taxon>
        <taxon>Arachnida</taxon>
        <taxon>Acari</taxon>
        <taxon>Parasitiformes</taxon>
        <taxon>Ixodida</taxon>
        <taxon>Ixodoidea</taxon>
        <taxon>Ixodidae</taxon>
        <taxon>Amblyomminae</taxon>
        <taxon>Amblyomma</taxon>
    </lineage>
</organism>
<sequence>MKTSSLILVLAVLPCFSGEESTAESNTNPLYEEDPRNFPRQKAREAVNFTGRVYIKTINFNLTLNTTCLFSERQITYNETRYLFTLGSTAPNSTTRLATFNTTVDLSITGTHNETNAFTYKFHPGAPPKLRKLMYMNENRTCLILVDDRNSTGQETRCQLLQPSDYANGTIPQDCADVFNENCPGSNLTVYESWCQGLPYPNVSASSSGQEGCA</sequence>
<dbReference type="GO" id="GO:0043176">
    <property type="term" value="F:amine binding"/>
    <property type="evidence" value="ECO:0007669"/>
    <property type="project" value="InterPro"/>
</dbReference>
<dbReference type="EMBL" id="GIDH01001564">
    <property type="protein sequence ID" value="NOV53507.1"/>
    <property type="molecule type" value="Transcribed_RNA"/>
</dbReference>
<dbReference type="InterPro" id="IPR012674">
    <property type="entry name" value="Calycin"/>
</dbReference>
<evidence type="ECO:0000256" key="1">
    <source>
        <dbReference type="SAM" id="SignalP"/>
    </source>
</evidence>
<name>A0A6M2E9P8_9ACAR</name>